<accession>A0AAV5MPD4</accession>
<keyword evidence="1" id="KW-0472">Membrane</keyword>
<dbReference type="Proteomes" id="UP001054252">
    <property type="component" value="Unassembled WGS sequence"/>
</dbReference>
<keyword evidence="1" id="KW-1133">Transmembrane helix</keyword>
<protein>
    <submittedName>
        <fullName evidence="2">Uncharacterized protein</fullName>
    </submittedName>
</protein>
<comment type="caution">
    <text evidence="2">The sequence shown here is derived from an EMBL/GenBank/DDBJ whole genome shotgun (WGS) entry which is preliminary data.</text>
</comment>
<evidence type="ECO:0000313" key="3">
    <source>
        <dbReference type="Proteomes" id="UP001054252"/>
    </source>
</evidence>
<dbReference type="AlphaFoldDB" id="A0AAV5MPD4"/>
<reference evidence="2 3" key="1">
    <citation type="journal article" date="2021" name="Commun. Biol.">
        <title>The genome of Shorea leprosula (Dipterocarpaceae) highlights the ecological relevance of drought in aseasonal tropical rainforests.</title>
        <authorList>
            <person name="Ng K.K.S."/>
            <person name="Kobayashi M.J."/>
            <person name="Fawcett J.A."/>
            <person name="Hatakeyama M."/>
            <person name="Paape T."/>
            <person name="Ng C.H."/>
            <person name="Ang C.C."/>
            <person name="Tnah L.H."/>
            <person name="Lee C.T."/>
            <person name="Nishiyama T."/>
            <person name="Sese J."/>
            <person name="O'Brien M.J."/>
            <person name="Copetti D."/>
            <person name="Mohd Noor M.I."/>
            <person name="Ong R.C."/>
            <person name="Putra M."/>
            <person name="Sireger I.Z."/>
            <person name="Indrioko S."/>
            <person name="Kosugi Y."/>
            <person name="Izuno A."/>
            <person name="Isagi Y."/>
            <person name="Lee S.L."/>
            <person name="Shimizu K.K."/>
        </authorList>
    </citation>
    <scope>NUCLEOTIDE SEQUENCE [LARGE SCALE GENOMIC DNA]</scope>
    <source>
        <strain evidence="2">214</strain>
    </source>
</reference>
<sequence length="83" mass="9281">MGVKEDTDEVTVKMRILSLELLQGLLEGDSNSFTKNFHFIDSVKSRPFLCFVVSFSFAVSCHISGSLSSIYIPFLHLVLLEVP</sequence>
<dbReference type="EMBL" id="BPVZ01000368">
    <property type="protein sequence ID" value="GKV50452.1"/>
    <property type="molecule type" value="Genomic_DNA"/>
</dbReference>
<keyword evidence="1" id="KW-0812">Transmembrane</keyword>
<proteinExistence type="predicted"/>
<organism evidence="2 3">
    <name type="scientific">Rubroshorea leprosula</name>
    <dbReference type="NCBI Taxonomy" id="152421"/>
    <lineage>
        <taxon>Eukaryota</taxon>
        <taxon>Viridiplantae</taxon>
        <taxon>Streptophyta</taxon>
        <taxon>Embryophyta</taxon>
        <taxon>Tracheophyta</taxon>
        <taxon>Spermatophyta</taxon>
        <taxon>Magnoliopsida</taxon>
        <taxon>eudicotyledons</taxon>
        <taxon>Gunneridae</taxon>
        <taxon>Pentapetalae</taxon>
        <taxon>rosids</taxon>
        <taxon>malvids</taxon>
        <taxon>Malvales</taxon>
        <taxon>Dipterocarpaceae</taxon>
        <taxon>Rubroshorea</taxon>
    </lineage>
</organism>
<gene>
    <name evidence="2" type="ORF">SLEP1_g57154</name>
</gene>
<evidence type="ECO:0000313" key="2">
    <source>
        <dbReference type="EMBL" id="GKV50452.1"/>
    </source>
</evidence>
<name>A0AAV5MPD4_9ROSI</name>
<keyword evidence="3" id="KW-1185">Reference proteome</keyword>
<evidence type="ECO:0000256" key="1">
    <source>
        <dbReference type="SAM" id="Phobius"/>
    </source>
</evidence>
<feature type="transmembrane region" description="Helical" evidence="1">
    <location>
        <begin position="48"/>
        <end position="74"/>
    </location>
</feature>